<protein>
    <submittedName>
        <fullName evidence="1">Uncharacterized protein</fullName>
    </submittedName>
</protein>
<reference evidence="1" key="2">
    <citation type="submission" date="2020-11" db="EMBL/GenBank/DDBJ databases">
        <authorList>
            <person name="McCartney M.A."/>
            <person name="Auch B."/>
            <person name="Kono T."/>
            <person name="Mallez S."/>
            <person name="Becker A."/>
            <person name="Gohl D.M."/>
            <person name="Silverstein K.A.T."/>
            <person name="Koren S."/>
            <person name="Bechman K.B."/>
            <person name="Herman A."/>
            <person name="Abrahante J.E."/>
            <person name="Garbe J."/>
        </authorList>
    </citation>
    <scope>NUCLEOTIDE SEQUENCE</scope>
    <source>
        <strain evidence="1">Duluth1</strain>
        <tissue evidence="1">Whole animal</tissue>
    </source>
</reference>
<keyword evidence="2" id="KW-1185">Reference proteome</keyword>
<organism evidence="1 2">
    <name type="scientific">Dreissena polymorpha</name>
    <name type="common">Zebra mussel</name>
    <name type="synonym">Mytilus polymorpha</name>
    <dbReference type="NCBI Taxonomy" id="45954"/>
    <lineage>
        <taxon>Eukaryota</taxon>
        <taxon>Metazoa</taxon>
        <taxon>Spiralia</taxon>
        <taxon>Lophotrochozoa</taxon>
        <taxon>Mollusca</taxon>
        <taxon>Bivalvia</taxon>
        <taxon>Autobranchia</taxon>
        <taxon>Heteroconchia</taxon>
        <taxon>Euheterodonta</taxon>
        <taxon>Imparidentia</taxon>
        <taxon>Neoheterodontei</taxon>
        <taxon>Myida</taxon>
        <taxon>Dreissenoidea</taxon>
        <taxon>Dreissenidae</taxon>
        <taxon>Dreissena</taxon>
    </lineage>
</organism>
<accession>A0A9D4J7Z8</accession>
<dbReference type="Proteomes" id="UP000828390">
    <property type="component" value="Unassembled WGS sequence"/>
</dbReference>
<evidence type="ECO:0000313" key="1">
    <source>
        <dbReference type="EMBL" id="KAH3798903.1"/>
    </source>
</evidence>
<sequence>MKQQIGDEHMSITDLKQRIQNGDSSIAQKILYFGASLEELHNTGPEKHKS</sequence>
<evidence type="ECO:0000313" key="2">
    <source>
        <dbReference type="Proteomes" id="UP000828390"/>
    </source>
</evidence>
<comment type="caution">
    <text evidence="1">The sequence shown here is derived from an EMBL/GenBank/DDBJ whole genome shotgun (WGS) entry which is preliminary data.</text>
</comment>
<dbReference type="AlphaFoldDB" id="A0A9D4J7Z8"/>
<proteinExistence type="predicted"/>
<dbReference type="EMBL" id="JAIWYP010000007">
    <property type="protein sequence ID" value="KAH3798903.1"/>
    <property type="molecule type" value="Genomic_DNA"/>
</dbReference>
<gene>
    <name evidence="1" type="ORF">DPMN_152506</name>
</gene>
<name>A0A9D4J7Z8_DREPO</name>
<reference evidence="1" key="1">
    <citation type="journal article" date="2019" name="bioRxiv">
        <title>The Genome of the Zebra Mussel, Dreissena polymorpha: A Resource for Invasive Species Research.</title>
        <authorList>
            <person name="McCartney M.A."/>
            <person name="Auch B."/>
            <person name="Kono T."/>
            <person name="Mallez S."/>
            <person name="Zhang Y."/>
            <person name="Obille A."/>
            <person name="Becker A."/>
            <person name="Abrahante J.E."/>
            <person name="Garbe J."/>
            <person name="Badalamenti J.P."/>
            <person name="Herman A."/>
            <person name="Mangelson H."/>
            <person name="Liachko I."/>
            <person name="Sullivan S."/>
            <person name="Sone E.D."/>
            <person name="Koren S."/>
            <person name="Silverstein K.A.T."/>
            <person name="Beckman K.B."/>
            <person name="Gohl D.M."/>
        </authorList>
    </citation>
    <scope>NUCLEOTIDE SEQUENCE</scope>
    <source>
        <strain evidence="1">Duluth1</strain>
        <tissue evidence="1">Whole animal</tissue>
    </source>
</reference>